<organism evidence="1 2">
    <name type="scientific">Pseudovibrio denitrificans</name>
    <dbReference type="NCBI Taxonomy" id="258256"/>
    <lineage>
        <taxon>Bacteria</taxon>
        <taxon>Pseudomonadati</taxon>
        <taxon>Pseudomonadota</taxon>
        <taxon>Alphaproteobacteria</taxon>
        <taxon>Hyphomicrobiales</taxon>
        <taxon>Stappiaceae</taxon>
        <taxon>Pseudovibrio</taxon>
    </lineage>
</organism>
<sequence>MVHRKPTLFKFEVMALKLSKSNFAALCGKSKKALALSPCNP</sequence>
<keyword evidence="2" id="KW-1185">Reference proteome</keyword>
<name>A0A1I6XH06_9HYPH</name>
<evidence type="ECO:0000313" key="2">
    <source>
        <dbReference type="Proteomes" id="UP000183371"/>
    </source>
</evidence>
<gene>
    <name evidence="1" type="ORF">SAMN05444141_101175</name>
</gene>
<protein>
    <submittedName>
        <fullName evidence="1">Uncharacterized protein</fullName>
    </submittedName>
</protein>
<proteinExistence type="predicted"/>
<dbReference type="Proteomes" id="UP000183371">
    <property type="component" value="Unassembled WGS sequence"/>
</dbReference>
<dbReference type="EMBL" id="FPBD01000001">
    <property type="protein sequence ID" value="SFT37383.1"/>
    <property type="molecule type" value="Genomic_DNA"/>
</dbReference>
<evidence type="ECO:0000313" key="1">
    <source>
        <dbReference type="EMBL" id="SFT37383.1"/>
    </source>
</evidence>
<dbReference type="AlphaFoldDB" id="A0A1I6XH06"/>
<accession>A0A1I6XH06</accession>
<reference evidence="2" key="1">
    <citation type="submission" date="2016-10" db="EMBL/GenBank/DDBJ databases">
        <authorList>
            <person name="Varghese N."/>
            <person name="Submissions S."/>
        </authorList>
    </citation>
    <scope>NUCLEOTIDE SEQUENCE [LARGE SCALE GENOMIC DNA]</scope>
    <source>
        <strain evidence="2">DSM 17465</strain>
    </source>
</reference>